<dbReference type="RefSeq" id="WP_060718283.1">
    <property type="nucleotide sequence ID" value="NZ_CP055265.1"/>
</dbReference>
<gene>
    <name evidence="1" type="ORF">DXT89_18900</name>
</gene>
<sequence length="70" mass="8023">MEDTPSLKLAKRYLELGGTRKLKMDDNITDTRKWEGEPAEAAKFWADHIEVLEAGEKKQVEDFLPSMADK</sequence>
<accession>A0A120DB42</accession>
<protein>
    <submittedName>
        <fullName evidence="1">Uncharacterized protein</fullName>
    </submittedName>
</protein>
<dbReference type="Proteomes" id="UP000436911">
    <property type="component" value="Unassembled WGS sequence"/>
</dbReference>
<reference evidence="1 2" key="1">
    <citation type="submission" date="2018-08" db="EMBL/GenBank/DDBJ databases">
        <title>Genome sequencing of Agrobacterium vitis strain ICMP 10754.</title>
        <authorList>
            <person name="Visnovsky S.B."/>
            <person name="Pitman A.R."/>
        </authorList>
    </citation>
    <scope>NUCLEOTIDE SEQUENCE [LARGE SCALE GENOMIC DNA]</scope>
    <source>
        <strain evidence="1 2">ICMP 10754</strain>
    </source>
</reference>
<dbReference type="EMBL" id="QUSG01000013">
    <property type="protein sequence ID" value="KAA3524991.1"/>
    <property type="molecule type" value="Genomic_DNA"/>
</dbReference>
<dbReference type="GeneID" id="60683253"/>
<proteinExistence type="predicted"/>
<evidence type="ECO:0000313" key="2">
    <source>
        <dbReference type="Proteomes" id="UP000436911"/>
    </source>
</evidence>
<dbReference type="AlphaFoldDB" id="A0A120DB42"/>
<name>A0A120DB42_AGRVI</name>
<comment type="caution">
    <text evidence="1">The sequence shown here is derived from an EMBL/GenBank/DDBJ whole genome shotgun (WGS) entry which is preliminary data.</text>
</comment>
<organism evidence="1 2">
    <name type="scientific">Agrobacterium vitis</name>
    <name type="common">Rhizobium vitis</name>
    <dbReference type="NCBI Taxonomy" id="373"/>
    <lineage>
        <taxon>Bacteria</taxon>
        <taxon>Pseudomonadati</taxon>
        <taxon>Pseudomonadota</taxon>
        <taxon>Alphaproteobacteria</taxon>
        <taxon>Hyphomicrobiales</taxon>
        <taxon>Rhizobiaceae</taxon>
        <taxon>Rhizobium/Agrobacterium group</taxon>
        <taxon>Agrobacterium</taxon>
    </lineage>
</organism>
<dbReference type="OrthoDB" id="8387422at2"/>
<evidence type="ECO:0000313" key="1">
    <source>
        <dbReference type="EMBL" id="KAA3524991.1"/>
    </source>
</evidence>